<organism evidence="13 14">
    <name type="scientific">Macrostomum lignano</name>
    <dbReference type="NCBI Taxonomy" id="282301"/>
    <lineage>
        <taxon>Eukaryota</taxon>
        <taxon>Metazoa</taxon>
        <taxon>Spiralia</taxon>
        <taxon>Lophotrochozoa</taxon>
        <taxon>Platyhelminthes</taxon>
        <taxon>Rhabditophora</taxon>
        <taxon>Macrostomorpha</taxon>
        <taxon>Macrostomida</taxon>
        <taxon>Macrostomidae</taxon>
        <taxon>Macrostomum</taxon>
    </lineage>
</organism>
<keyword evidence="14" id="KW-1185">Reference proteome</keyword>
<dbReference type="EMBL" id="NIVC01000106">
    <property type="protein sequence ID" value="PAA90632.1"/>
    <property type="molecule type" value="Genomic_DNA"/>
</dbReference>
<dbReference type="SUPFAM" id="SSF49899">
    <property type="entry name" value="Concanavalin A-like lectins/glucanases"/>
    <property type="match status" value="1"/>
</dbReference>
<reference evidence="13 14" key="1">
    <citation type="submission" date="2017-06" db="EMBL/GenBank/DDBJ databases">
        <title>A platform for efficient transgenesis in Macrostomum lignano, a flatworm model organism for stem cell research.</title>
        <authorList>
            <person name="Berezikov E."/>
        </authorList>
    </citation>
    <scope>NUCLEOTIDE SEQUENCE [LARGE SCALE GENOMIC DNA]</scope>
    <source>
        <strain evidence="13">DV1</strain>
        <tissue evidence="13">Whole organism</tissue>
    </source>
</reference>
<keyword evidence="2 10" id="KW-0732">Signal</keyword>
<dbReference type="GO" id="GO:0008201">
    <property type="term" value="F:heparin binding"/>
    <property type="evidence" value="ECO:0007669"/>
    <property type="project" value="TreeGrafter"/>
</dbReference>
<dbReference type="Gene3D" id="6.20.200.20">
    <property type="match status" value="2"/>
</dbReference>
<sequence length="982" mass="108341">MKLFVLTLLLQNCLTTSVWSRVAETLPDGVRRYHDGRVIFDLLAALNSGPTPISALGFSEYASPFQGDARAVVFRAPNRYGLIGASVTRAIVRALNGARDFTLLFTLKQNSTNVGSLLSFTSSNNRRLLELQSAWRKEEIRLHYVMNQAANMINVEKLAYQLADNLWHQVALTISGSQVVLLVDCQKIYDRVLYRPIKEGLFRHSSNLWLGQRGRWNSYFEGEMQEAMLVIGQHGSLEQCPHTESLCPTCGQHRLLAQAVQQLQTEMHRVKMQLQAAERRIQQLAQCDCIVRCSHNGTYYEDGQIWDIGDCRECSCQRGRISCGPKPCPPVTCAFPVRMKGSCCSTCLRSCDLHGIVGGGAQSGSRGAFEHGMNITSLSEIDSSNNRICVHCQCKDGSMECFEPTDHKQLCPMADCPLEQQKTNSFDCCPYCEGYDYCARGHKCSPNADCVNLHNRYDCVCRPGYRGNGLNCVDIDECSTENRCGNHSVCVNTIGSFRCDCLPGFTKDTEYSCRDTDECSETSLNRCSTHATCSNSLGSHSCTCLPGYYGDGFNCLPICQPSCLNGGSCLRPGVCTCPTGFHGRRCELDIDECSLGIHRCHANSDCKNLPGTYHCVCKRGFDDSGRDNLLGSLCRDKNECAGRRGKDFTCSYGTRCINTIGGYRCLCNGRSGRCSTDCTYKASPHRRLRVISGTTVRDLIDPCLSCSCQTGFLNCSKMPCDCASIRRNWEKKCCPQCLTSEARNLSCWDSLQKRAYQTGSRWTRDCENCYCLNGEVQCHPISCPPNSCPHPVMLPGACCPICPHADPCRAPRESETSRSRRLSRQQQQQQPTLLGGSYVRVGCLHEGRRLADGAKWKLDNMDCVACECRDGHICCSHDDTCQPPTVPVSSTVSSTQAPQTTSLTSTSTSTTHLYESSSQATKTATTVKESAATLMKEEDFSTLEDLSTAAPSLLAEADDEEGDFLHHLEPAINATETGDDAP</sequence>
<dbReference type="SUPFAM" id="SSF57196">
    <property type="entry name" value="EGF/Laminin"/>
    <property type="match status" value="2"/>
</dbReference>
<dbReference type="SMART" id="SM00181">
    <property type="entry name" value="EGF"/>
    <property type="match status" value="6"/>
</dbReference>
<dbReference type="SMART" id="SM00214">
    <property type="entry name" value="VWC"/>
    <property type="match status" value="3"/>
</dbReference>
<feature type="domain" description="VWFC" evidence="12">
    <location>
        <begin position="745"/>
        <end position="803"/>
    </location>
</feature>
<comment type="caution">
    <text evidence="7">Lacks conserved residue(s) required for the propagation of feature annotation.</text>
</comment>
<feature type="domain" description="EGF-like" evidence="11">
    <location>
        <begin position="474"/>
        <end position="514"/>
    </location>
</feature>
<dbReference type="PANTHER" id="PTHR24042:SF5">
    <property type="entry name" value="EGF-LIKE CALCIUM-BINDING DOMAIN-CONTAINING PROTEIN"/>
    <property type="match status" value="1"/>
</dbReference>
<evidence type="ECO:0000256" key="9">
    <source>
        <dbReference type="SAM" id="MobiDB-lite"/>
    </source>
</evidence>
<dbReference type="SMART" id="SM00215">
    <property type="entry name" value="VWC_out"/>
    <property type="match status" value="2"/>
</dbReference>
<feature type="domain" description="EGF-like" evidence="11">
    <location>
        <begin position="434"/>
        <end position="473"/>
    </location>
</feature>
<dbReference type="Pfam" id="PF00093">
    <property type="entry name" value="VWC"/>
    <property type="match status" value="2"/>
</dbReference>
<gene>
    <name evidence="13" type="ORF">BOX15_Mlig033531g1</name>
</gene>
<dbReference type="CDD" id="cd00110">
    <property type="entry name" value="LamG"/>
    <property type="match status" value="1"/>
</dbReference>
<evidence type="ECO:0000256" key="7">
    <source>
        <dbReference type="PROSITE-ProRule" id="PRU00076"/>
    </source>
</evidence>
<dbReference type="PROSITE" id="PS01208">
    <property type="entry name" value="VWFC_1"/>
    <property type="match status" value="2"/>
</dbReference>
<evidence type="ECO:0000259" key="11">
    <source>
        <dbReference type="PROSITE" id="PS50026"/>
    </source>
</evidence>
<feature type="coiled-coil region" evidence="8">
    <location>
        <begin position="260"/>
        <end position="287"/>
    </location>
</feature>
<dbReference type="GO" id="GO:0005615">
    <property type="term" value="C:extracellular space"/>
    <property type="evidence" value="ECO:0007669"/>
    <property type="project" value="TreeGrafter"/>
</dbReference>
<keyword evidence="1 7" id="KW-0245">EGF-like domain</keyword>
<dbReference type="CDD" id="cd00054">
    <property type="entry name" value="EGF_CA"/>
    <property type="match status" value="4"/>
</dbReference>
<feature type="domain" description="VWFC" evidence="12">
    <location>
        <begin position="291"/>
        <end position="348"/>
    </location>
</feature>
<feature type="disulfide bond" evidence="7">
    <location>
        <begin position="559"/>
        <end position="569"/>
    </location>
</feature>
<dbReference type="SMART" id="SM00179">
    <property type="entry name" value="EGF_CA"/>
    <property type="match status" value="5"/>
</dbReference>
<keyword evidence="4" id="KW-0106">Calcium</keyword>
<evidence type="ECO:0008006" key="15">
    <source>
        <dbReference type="Google" id="ProtNLM"/>
    </source>
</evidence>
<dbReference type="InterPro" id="IPR001881">
    <property type="entry name" value="EGF-like_Ca-bd_dom"/>
</dbReference>
<dbReference type="InterPro" id="IPR018097">
    <property type="entry name" value="EGF_Ca-bd_CS"/>
</dbReference>
<evidence type="ECO:0000256" key="6">
    <source>
        <dbReference type="ARBA" id="ARBA00023180"/>
    </source>
</evidence>
<evidence type="ECO:0000313" key="14">
    <source>
        <dbReference type="Proteomes" id="UP000215902"/>
    </source>
</evidence>
<protein>
    <recommendedName>
        <fullName evidence="15">Protein kinase C-binding protein NELL2</fullName>
    </recommendedName>
</protein>
<feature type="region of interest" description="Disordered" evidence="9">
    <location>
        <begin position="890"/>
        <end position="922"/>
    </location>
</feature>
<feature type="domain" description="EGF-like" evidence="11">
    <location>
        <begin position="557"/>
        <end position="587"/>
    </location>
</feature>
<keyword evidence="3" id="KW-0677">Repeat</keyword>
<dbReference type="InterPro" id="IPR049883">
    <property type="entry name" value="NOTCH1_EGF-like"/>
</dbReference>
<evidence type="ECO:0000256" key="4">
    <source>
        <dbReference type="ARBA" id="ARBA00022837"/>
    </source>
</evidence>
<evidence type="ECO:0000256" key="5">
    <source>
        <dbReference type="ARBA" id="ARBA00023157"/>
    </source>
</evidence>
<keyword evidence="5 7" id="KW-1015">Disulfide bond</keyword>
<dbReference type="STRING" id="282301.A0A267GZB3"/>
<proteinExistence type="predicted"/>
<evidence type="ECO:0000256" key="1">
    <source>
        <dbReference type="ARBA" id="ARBA00022536"/>
    </source>
</evidence>
<feature type="domain" description="EGF-like" evidence="11">
    <location>
        <begin position="515"/>
        <end position="556"/>
    </location>
</feature>
<dbReference type="PROSITE" id="PS01187">
    <property type="entry name" value="EGF_CA"/>
    <property type="match status" value="2"/>
</dbReference>
<dbReference type="InterPro" id="IPR000742">
    <property type="entry name" value="EGF"/>
</dbReference>
<dbReference type="InterPro" id="IPR013320">
    <property type="entry name" value="ConA-like_dom_sf"/>
</dbReference>
<dbReference type="PROSITE" id="PS00022">
    <property type="entry name" value="EGF_1"/>
    <property type="match status" value="1"/>
</dbReference>
<dbReference type="InterPro" id="IPR009030">
    <property type="entry name" value="Growth_fac_rcpt_cys_sf"/>
</dbReference>
<dbReference type="Pfam" id="PF12947">
    <property type="entry name" value="EGF_3"/>
    <property type="match status" value="2"/>
</dbReference>
<evidence type="ECO:0000256" key="3">
    <source>
        <dbReference type="ARBA" id="ARBA00022737"/>
    </source>
</evidence>
<comment type="caution">
    <text evidence="13">The sequence shown here is derived from an EMBL/GenBank/DDBJ whole genome shotgun (WGS) entry which is preliminary data.</text>
</comment>
<dbReference type="AlphaFoldDB" id="A0A267GZB3"/>
<dbReference type="PROSITE" id="PS50184">
    <property type="entry name" value="VWFC_2"/>
    <property type="match status" value="2"/>
</dbReference>
<dbReference type="SUPFAM" id="SSF57184">
    <property type="entry name" value="Growth factor receptor domain"/>
    <property type="match status" value="1"/>
</dbReference>
<dbReference type="InterPro" id="IPR001791">
    <property type="entry name" value="Laminin_G"/>
</dbReference>
<dbReference type="InterPro" id="IPR048287">
    <property type="entry name" value="TSPN-like_N"/>
</dbReference>
<dbReference type="Pfam" id="PF07645">
    <property type="entry name" value="EGF_CA"/>
    <property type="match status" value="3"/>
</dbReference>
<dbReference type="InterPro" id="IPR000152">
    <property type="entry name" value="EGF-type_Asp/Asn_hydroxyl_site"/>
</dbReference>
<feature type="disulfide bond" evidence="7">
    <location>
        <begin position="577"/>
        <end position="586"/>
    </location>
</feature>
<evidence type="ECO:0000259" key="12">
    <source>
        <dbReference type="PROSITE" id="PS50184"/>
    </source>
</evidence>
<dbReference type="Gene3D" id="2.10.25.10">
    <property type="entry name" value="Laminin"/>
    <property type="match status" value="5"/>
</dbReference>
<keyword evidence="8" id="KW-0175">Coiled coil</keyword>
<dbReference type="SUPFAM" id="SSF57603">
    <property type="entry name" value="FnI-like domain"/>
    <property type="match status" value="3"/>
</dbReference>
<dbReference type="PANTHER" id="PTHR24042">
    <property type="entry name" value="NEL HOMOLOG"/>
    <property type="match status" value="1"/>
</dbReference>
<feature type="domain" description="EGF-like" evidence="11">
    <location>
        <begin position="636"/>
        <end position="675"/>
    </location>
</feature>
<dbReference type="Proteomes" id="UP000215902">
    <property type="component" value="Unassembled WGS sequence"/>
</dbReference>
<dbReference type="GO" id="GO:0005509">
    <property type="term" value="F:calcium ion binding"/>
    <property type="evidence" value="ECO:0007669"/>
    <property type="project" value="InterPro"/>
</dbReference>
<dbReference type="SMART" id="SM00210">
    <property type="entry name" value="TSPN"/>
    <property type="match status" value="1"/>
</dbReference>
<dbReference type="PROSITE" id="PS50026">
    <property type="entry name" value="EGF_3"/>
    <property type="match status" value="6"/>
</dbReference>
<dbReference type="FunFam" id="2.10.25.10:FF:000038">
    <property type="entry name" value="Fibrillin 2"/>
    <property type="match status" value="3"/>
</dbReference>
<feature type="chain" id="PRO_5013012323" description="Protein kinase C-binding protein NELL2" evidence="10">
    <location>
        <begin position="21"/>
        <end position="982"/>
    </location>
</feature>
<feature type="domain" description="EGF-like" evidence="11">
    <location>
        <begin position="589"/>
        <end position="627"/>
    </location>
</feature>
<evidence type="ECO:0000256" key="8">
    <source>
        <dbReference type="SAM" id="Coils"/>
    </source>
</evidence>
<dbReference type="InterPro" id="IPR024731">
    <property type="entry name" value="NELL2-like_EGF"/>
</dbReference>
<accession>A0A267GZB3</accession>
<dbReference type="Gene3D" id="2.10.70.10">
    <property type="entry name" value="Complement Module, domain 1"/>
    <property type="match status" value="1"/>
</dbReference>
<keyword evidence="6" id="KW-0325">Glycoprotein</keyword>
<dbReference type="Gene3D" id="2.60.120.200">
    <property type="match status" value="1"/>
</dbReference>
<feature type="compositionally biased region" description="Low complexity" evidence="9">
    <location>
        <begin position="890"/>
        <end position="918"/>
    </location>
</feature>
<evidence type="ECO:0000256" key="2">
    <source>
        <dbReference type="ARBA" id="ARBA00022729"/>
    </source>
</evidence>
<feature type="signal peptide" evidence="10">
    <location>
        <begin position="1"/>
        <end position="20"/>
    </location>
</feature>
<dbReference type="PROSITE" id="PS01186">
    <property type="entry name" value="EGF_2"/>
    <property type="match status" value="4"/>
</dbReference>
<evidence type="ECO:0000313" key="13">
    <source>
        <dbReference type="EMBL" id="PAA90632.1"/>
    </source>
</evidence>
<dbReference type="InterPro" id="IPR051586">
    <property type="entry name" value="PKC-binding_NELL"/>
</dbReference>
<dbReference type="InterPro" id="IPR001007">
    <property type="entry name" value="VWF_dom"/>
</dbReference>
<evidence type="ECO:0000256" key="10">
    <source>
        <dbReference type="SAM" id="SignalP"/>
    </source>
</evidence>
<dbReference type="OrthoDB" id="6516201at2759"/>
<name>A0A267GZB3_9PLAT</name>
<dbReference type="PROSITE" id="PS00010">
    <property type="entry name" value="ASX_HYDROXYL"/>
    <property type="match status" value="4"/>
</dbReference>